<proteinExistence type="inferred from homology"/>
<evidence type="ECO:0000256" key="10">
    <source>
        <dbReference type="ARBA" id="ARBA00022801"/>
    </source>
</evidence>
<keyword evidence="12" id="KW-0325">Glycoprotein</keyword>
<feature type="compositionally biased region" description="Low complexity" evidence="20">
    <location>
        <begin position="30"/>
        <end position="54"/>
    </location>
</feature>
<keyword evidence="14" id="KW-0961">Cell wall biogenesis/degradation</keyword>
<evidence type="ECO:0000256" key="21">
    <source>
        <dbReference type="SAM" id="Phobius"/>
    </source>
</evidence>
<dbReference type="GO" id="GO:0009986">
    <property type="term" value="C:cell surface"/>
    <property type="evidence" value="ECO:0007669"/>
    <property type="project" value="TreeGrafter"/>
</dbReference>
<dbReference type="InterPro" id="IPR017853">
    <property type="entry name" value="GH"/>
</dbReference>
<comment type="caution">
    <text evidence="22">The sequence shown here is derived from an EMBL/GenBank/DDBJ whole genome shotgun (WGS) entry which is preliminary data.</text>
</comment>
<evidence type="ECO:0000256" key="7">
    <source>
        <dbReference type="ARBA" id="ARBA00022512"/>
    </source>
</evidence>
<keyword evidence="21" id="KW-1133">Transmembrane helix</keyword>
<evidence type="ECO:0000256" key="2">
    <source>
        <dbReference type="ARBA" id="ARBA00004191"/>
    </source>
</evidence>
<dbReference type="PANTHER" id="PTHR16631:SF17">
    <property type="entry name" value="GLUCAN ENDO-1,3-BETA-GLUCOSIDASE BTGC"/>
    <property type="match status" value="1"/>
</dbReference>
<comment type="catalytic activity">
    <reaction evidence="1">
        <text>Hydrolysis of (1-&gt;3)-beta-D-glucosidic linkages in (1-&gt;3)-beta-D-glucans.</text>
        <dbReference type="EC" id="3.2.1.39"/>
    </reaction>
</comment>
<evidence type="ECO:0000256" key="1">
    <source>
        <dbReference type="ARBA" id="ARBA00000382"/>
    </source>
</evidence>
<evidence type="ECO:0000256" key="15">
    <source>
        <dbReference type="ARBA" id="ARBA00023326"/>
    </source>
</evidence>
<keyword evidence="23" id="KW-1185">Reference proteome</keyword>
<feature type="region of interest" description="Disordered" evidence="20">
    <location>
        <begin position="395"/>
        <end position="422"/>
    </location>
</feature>
<dbReference type="GO" id="GO:0005576">
    <property type="term" value="C:extracellular region"/>
    <property type="evidence" value="ECO:0007669"/>
    <property type="project" value="TreeGrafter"/>
</dbReference>
<dbReference type="InterPro" id="IPR000490">
    <property type="entry name" value="Glyco_hydro_17"/>
</dbReference>
<feature type="compositionally biased region" description="Pro residues" evidence="20">
    <location>
        <begin position="61"/>
        <end position="76"/>
    </location>
</feature>
<feature type="compositionally biased region" description="Polar residues" evidence="20">
    <location>
        <begin position="131"/>
        <end position="159"/>
    </location>
</feature>
<keyword evidence="9" id="KW-0732">Signal</keyword>
<dbReference type="SUPFAM" id="SSF51445">
    <property type="entry name" value="(Trans)glycosidases"/>
    <property type="match status" value="1"/>
</dbReference>
<organism evidence="22 23">
    <name type="scientific">Linnemannia hyalina</name>
    <dbReference type="NCBI Taxonomy" id="64524"/>
    <lineage>
        <taxon>Eukaryota</taxon>
        <taxon>Fungi</taxon>
        <taxon>Fungi incertae sedis</taxon>
        <taxon>Mucoromycota</taxon>
        <taxon>Mortierellomycotina</taxon>
        <taxon>Mortierellomycetes</taxon>
        <taxon>Mortierellales</taxon>
        <taxon>Mortierellaceae</taxon>
        <taxon>Linnemannia</taxon>
    </lineage>
</organism>
<dbReference type="OrthoDB" id="77201at2759"/>
<keyword evidence="11 21" id="KW-0472">Membrane</keyword>
<keyword evidence="15" id="KW-0624">Polysaccharide degradation</keyword>
<keyword evidence="21" id="KW-0812">Transmembrane</keyword>
<evidence type="ECO:0000256" key="16">
    <source>
        <dbReference type="ARBA" id="ARBA00037649"/>
    </source>
</evidence>
<keyword evidence="6" id="KW-1003">Cell membrane</keyword>
<dbReference type="GO" id="GO:0009277">
    <property type="term" value="C:fungal-type cell wall"/>
    <property type="evidence" value="ECO:0007669"/>
    <property type="project" value="TreeGrafter"/>
</dbReference>
<dbReference type="Proteomes" id="UP000707451">
    <property type="component" value="Unassembled WGS sequence"/>
</dbReference>
<gene>
    <name evidence="22" type="ORF">KI688_011082</name>
</gene>
<dbReference type="GO" id="GO:0071555">
    <property type="term" value="P:cell wall organization"/>
    <property type="evidence" value="ECO:0007669"/>
    <property type="project" value="UniProtKB-KW"/>
</dbReference>
<dbReference type="GO" id="GO:0042973">
    <property type="term" value="F:glucan endo-1,3-beta-D-glucosidase activity"/>
    <property type="evidence" value="ECO:0007669"/>
    <property type="project" value="UniProtKB-EC"/>
</dbReference>
<comment type="similarity">
    <text evidence="4 19">Belongs to the glycosyl hydrolase 17 family.</text>
</comment>
<evidence type="ECO:0000313" key="22">
    <source>
        <dbReference type="EMBL" id="KAG9068796.1"/>
    </source>
</evidence>
<evidence type="ECO:0000256" key="19">
    <source>
        <dbReference type="RuleBase" id="RU004335"/>
    </source>
</evidence>
<dbReference type="GO" id="GO:0005886">
    <property type="term" value="C:plasma membrane"/>
    <property type="evidence" value="ECO:0007669"/>
    <property type="project" value="UniProtKB-SubCell"/>
</dbReference>
<reference evidence="22" key="1">
    <citation type="submission" date="2021-06" db="EMBL/GenBank/DDBJ databases">
        <title>Genome Sequence of Mortierella hyaline Strain SCG-10, a Cold-Adapted, Nitrate-Reducing Fungus Isolated from Soil in Minnesota, USA.</title>
        <authorList>
            <person name="Aldossari N."/>
        </authorList>
    </citation>
    <scope>NUCLEOTIDE SEQUENCE</scope>
    <source>
        <strain evidence="22">SCG-10</strain>
    </source>
</reference>
<feature type="compositionally biased region" description="Low complexity" evidence="20">
    <location>
        <begin position="351"/>
        <end position="363"/>
    </location>
</feature>
<evidence type="ECO:0000256" key="20">
    <source>
        <dbReference type="SAM" id="MobiDB-lite"/>
    </source>
</evidence>
<dbReference type="Gene3D" id="3.20.20.80">
    <property type="entry name" value="Glycosidases"/>
    <property type="match status" value="1"/>
</dbReference>
<evidence type="ECO:0000256" key="18">
    <source>
        <dbReference type="ARBA" id="ARBA00043078"/>
    </source>
</evidence>
<keyword evidence="10" id="KW-0378">Hydrolase</keyword>
<evidence type="ECO:0000256" key="5">
    <source>
        <dbReference type="ARBA" id="ARBA00012780"/>
    </source>
</evidence>
<evidence type="ECO:0000256" key="8">
    <source>
        <dbReference type="ARBA" id="ARBA00022525"/>
    </source>
</evidence>
<evidence type="ECO:0000256" key="14">
    <source>
        <dbReference type="ARBA" id="ARBA00023316"/>
    </source>
</evidence>
<dbReference type="GO" id="GO:0000272">
    <property type="term" value="P:polysaccharide catabolic process"/>
    <property type="evidence" value="ECO:0007669"/>
    <property type="project" value="UniProtKB-KW"/>
</dbReference>
<accession>A0A9P7XX70</accession>
<evidence type="ECO:0000256" key="4">
    <source>
        <dbReference type="ARBA" id="ARBA00008773"/>
    </source>
</evidence>
<feature type="region of interest" description="Disordered" evidence="20">
    <location>
        <begin position="315"/>
        <end position="363"/>
    </location>
</feature>
<keyword evidence="7" id="KW-0134">Cell wall</keyword>
<evidence type="ECO:0000256" key="17">
    <source>
        <dbReference type="ARBA" id="ARBA00042373"/>
    </source>
</evidence>
<evidence type="ECO:0000256" key="13">
    <source>
        <dbReference type="ARBA" id="ARBA00023277"/>
    </source>
</evidence>
<evidence type="ECO:0000256" key="12">
    <source>
        <dbReference type="ARBA" id="ARBA00023180"/>
    </source>
</evidence>
<feature type="region of interest" description="Disordered" evidence="20">
    <location>
        <begin position="474"/>
        <end position="499"/>
    </location>
</feature>
<name>A0A9P7XX70_9FUNG</name>
<dbReference type="InterPro" id="IPR050732">
    <property type="entry name" value="Beta-glucan_modifiers"/>
</dbReference>
<feature type="compositionally biased region" description="Pro residues" evidence="20">
    <location>
        <begin position="478"/>
        <end position="494"/>
    </location>
</feature>
<feature type="region of interest" description="Disordered" evidence="20">
    <location>
        <begin position="1"/>
        <end position="222"/>
    </location>
</feature>
<feature type="transmembrane region" description="Helical" evidence="21">
    <location>
        <begin position="442"/>
        <end position="465"/>
    </location>
</feature>
<comment type="subcellular location">
    <subcellularLocation>
        <location evidence="3">Cell membrane</location>
        <topology evidence="3">Single-pass type II membrane protein</topology>
    </subcellularLocation>
    <subcellularLocation>
        <location evidence="2">Secreted</location>
        <location evidence="2">Cell wall</location>
    </subcellularLocation>
</comment>
<protein>
    <recommendedName>
        <fullName evidence="5">glucan endo-1,3-beta-D-glucosidase</fullName>
        <ecNumber evidence="5">3.2.1.39</ecNumber>
    </recommendedName>
    <alternativeName>
        <fullName evidence="18">Endo-1,3-beta-glucanase btgC</fullName>
    </alternativeName>
    <alternativeName>
        <fullName evidence="17">Laminarinase btgC</fullName>
    </alternativeName>
</protein>
<feature type="compositionally biased region" description="Low complexity" evidence="20">
    <location>
        <begin position="190"/>
        <end position="205"/>
    </location>
</feature>
<dbReference type="EC" id="3.2.1.39" evidence="5"/>
<keyword evidence="13" id="KW-0119">Carbohydrate metabolism</keyword>
<evidence type="ECO:0000256" key="9">
    <source>
        <dbReference type="ARBA" id="ARBA00022729"/>
    </source>
</evidence>
<evidence type="ECO:0000256" key="11">
    <source>
        <dbReference type="ARBA" id="ARBA00023136"/>
    </source>
</evidence>
<comment type="function">
    <text evidence="16">Glucanases play a role in cell expansion during growth, in cell-cell fusion during mating, and in spore release during sporulation. This enzyme may be involved in beta-glucan degradation. Active on laminarin and lichenan.</text>
</comment>
<dbReference type="PANTHER" id="PTHR16631">
    <property type="entry name" value="GLUCAN 1,3-BETA-GLUCOSIDASE"/>
    <property type="match status" value="1"/>
</dbReference>
<dbReference type="EMBL" id="JAHRHY010000006">
    <property type="protein sequence ID" value="KAG9068796.1"/>
    <property type="molecule type" value="Genomic_DNA"/>
</dbReference>
<dbReference type="Pfam" id="PF00332">
    <property type="entry name" value="Glyco_hydro_17"/>
    <property type="match status" value="1"/>
</dbReference>
<feature type="compositionally biased region" description="Polar residues" evidence="20">
    <location>
        <begin position="176"/>
        <end position="189"/>
    </location>
</feature>
<evidence type="ECO:0000256" key="3">
    <source>
        <dbReference type="ARBA" id="ARBA00004401"/>
    </source>
</evidence>
<sequence length="790" mass="85391">MDPQKITPPTVPTAEPMVRSASIDDSPAISSSSSSTSLSSITNNNSNTTTNNNTDQQRRSSPPPTLATRPAPPPVPSSSDDNEKYPPPPTTPGADKVVFDKGLLFAGRPSGGSSANKIVSAPLPTFPQALPRNNSYPEPGSSSNNYNYKNPAGRNQLNKGNRPHSHHIPEPRSAPTLLNPNNASPRVTSPPQQRQRQNNPDGNNDTNTSNYGRPYTPYSTPAALRPDSVCSFPDSSPVMSPNVLAAVDARLRASASNNSLREPSPLLRQGAFPANSVRSGSISKASSLAPVITHHQVLQGSEAIMSREQLYDILNKDDDDEKSRRNDSGDTDATGYYLRTPRPGFVGGGSSTRSSRRNSMASSTVADSDIELVANPRKQFSSSALRKGGAGFAAHIPAGAGGTRKAPYESGSLHDDEDYSDVPMTTERSAWLKNKSSATRKYRSLCCVIGLLLFIGAAVGIALGFRARKDKVDGLAQPPNPDKPTNPLKPPTPPITQFTPDPNLRKAFYGVDYNPAKAMMPWCGATLQPVINDMMLISQITNRVRLYGMDCKQADLTFQAIGALGLNKTMQVILTIWVDKNQTTYQRQHDTLFQVLDTYGTEMVNGISVGNEVLFRKDRTLSELDSLMKAVKEEIKTRYGKSIPVFSSDVGGEMSPELASISDMLQGNIHPYFSGTLAANAANWTMSEYENKIAANPTPMALKGVISEVGWPSAPASAVYMNGSVPGLANMQTVVDNFVCQANAAGIPYYWFEFKDEPWKVDPEVPVEPFWGIFDKDGKLKIKIPDCIAP</sequence>
<evidence type="ECO:0000313" key="23">
    <source>
        <dbReference type="Proteomes" id="UP000707451"/>
    </source>
</evidence>
<keyword evidence="8" id="KW-0964">Secreted</keyword>
<dbReference type="AlphaFoldDB" id="A0A9P7XX70"/>
<evidence type="ECO:0000256" key="6">
    <source>
        <dbReference type="ARBA" id="ARBA00022475"/>
    </source>
</evidence>